<name>A0A8R7RGY8_TRIUA</name>
<dbReference type="EnsemblPlants" id="TuG1812U0000036500.01.T01">
    <property type="protein sequence ID" value="TuG1812U0000036500.01.T01"/>
    <property type="gene ID" value="TuG1812U0000036500.01"/>
</dbReference>
<reference evidence="3" key="1">
    <citation type="journal article" date="2013" name="Nature">
        <title>Draft genome of the wheat A-genome progenitor Triticum urartu.</title>
        <authorList>
            <person name="Ling H.Q."/>
            <person name="Zhao S."/>
            <person name="Liu D."/>
            <person name="Wang J."/>
            <person name="Sun H."/>
            <person name="Zhang C."/>
            <person name="Fan H."/>
            <person name="Li D."/>
            <person name="Dong L."/>
            <person name="Tao Y."/>
            <person name="Gao C."/>
            <person name="Wu H."/>
            <person name="Li Y."/>
            <person name="Cui Y."/>
            <person name="Guo X."/>
            <person name="Zheng S."/>
            <person name="Wang B."/>
            <person name="Yu K."/>
            <person name="Liang Q."/>
            <person name="Yang W."/>
            <person name="Lou X."/>
            <person name="Chen J."/>
            <person name="Feng M."/>
            <person name="Jian J."/>
            <person name="Zhang X."/>
            <person name="Luo G."/>
            <person name="Jiang Y."/>
            <person name="Liu J."/>
            <person name="Wang Z."/>
            <person name="Sha Y."/>
            <person name="Zhang B."/>
            <person name="Wu H."/>
            <person name="Tang D."/>
            <person name="Shen Q."/>
            <person name="Xue P."/>
            <person name="Zou S."/>
            <person name="Wang X."/>
            <person name="Liu X."/>
            <person name="Wang F."/>
            <person name="Yang Y."/>
            <person name="An X."/>
            <person name="Dong Z."/>
            <person name="Zhang K."/>
            <person name="Zhang X."/>
            <person name="Luo M.C."/>
            <person name="Dvorak J."/>
            <person name="Tong Y."/>
            <person name="Wang J."/>
            <person name="Yang H."/>
            <person name="Li Z."/>
            <person name="Wang D."/>
            <person name="Zhang A."/>
            <person name="Wang J."/>
        </authorList>
    </citation>
    <scope>NUCLEOTIDE SEQUENCE</scope>
    <source>
        <strain evidence="3">cv. G1812</strain>
    </source>
</reference>
<keyword evidence="3" id="KW-1185">Reference proteome</keyword>
<feature type="region of interest" description="Disordered" evidence="1">
    <location>
        <begin position="1"/>
        <end position="71"/>
    </location>
</feature>
<proteinExistence type="predicted"/>
<dbReference type="Proteomes" id="UP000015106">
    <property type="component" value="Chromosome 1"/>
</dbReference>
<dbReference type="AlphaFoldDB" id="A0A8R7RGY8"/>
<feature type="compositionally biased region" description="Pro residues" evidence="1">
    <location>
        <begin position="45"/>
        <end position="58"/>
    </location>
</feature>
<protein>
    <submittedName>
        <fullName evidence="2">Uncharacterized protein</fullName>
    </submittedName>
</protein>
<feature type="compositionally biased region" description="Low complexity" evidence="1">
    <location>
        <begin position="24"/>
        <end position="36"/>
    </location>
</feature>
<evidence type="ECO:0000313" key="3">
    <source>
        <dbReference type="Proteomes" id="UP000015106"/>
    </source>
</evidence>
<accession>A0A8R7RGY8</accession>
<reference evidence="2" key="3">
    <citation type="submission" date="2022-06" db="UniProtKB">
        <authorList>
            <consortium name="EnsemblPlants"/>
        </authorList>
    </citation>
    <scope>IDENTIFICATION</scope>
</reference>
<reference evidence="2" key="2">
    <citation type="submission" date="2018-03" db="EMBL/GenBank/DDBJ databases">
        <title>The Triticum urartu genome reveals the dynamic nature of wheat genome evolution.</title>
        <authorList>
            <person name="Ling H."/>
            <person name="Ma B."/>
            <person name="Shi X."/>
            <person name="Liu H."/>
            <person name="Dong L."/>
            <person name="Sun H."/>
            <person name="Cao Y."/>
            <person name="Gao Q."/>
            <person name="Zheng S."/>
            <person name="Li Y."/>
            <person name="Yu Y."/>
            <person name="Du H."/>
            <person name="Qi M."/>
            <person name="Li Y."/>
            <person name="Yu H."/>
            <person name="Cui Y."/>
            <person name="Wang N."/>
            <person name="Chen C."/>
            <person name="Wu H."/>
            <person name="Zhao Y."/>
            <person name="Zhang J."/>
            <person name="Li Y."/>
            <person name="Zhou W."/>
            <person name="Zhang B."/>
            <person name="Hu W."/>
            <person name="Eijk M."/>
            <person name="Tang J."/>
            <person name="Witsenboer H."/>
            <person name="Zhao S."/>
            <person name="Li Z."/>
            <person name="Zhang A."/>
            <person name="Wang D."/>
            <person name="Liang C."/>
        </authorList>
    </citation>
    <scope>NUCLEOTIDE SEQUENCE [LARGE SCALE GENOMIC DNA]</scope>
    <source>
        <strain evidence="2">cv. G1812</strain>
    </source>
</reference>
<feature type="compositionally biased region" description="Basic residues" evidence="1">
    <location>
        <begin position="179"/>
        <end position="190"/>
    </location>
</feature>
<evidence type="ECO:0000313" key="2">
    <source>
        <dbReference type="EnsemblPlants" id="TuG1812U0000036500.01.T01"/>
    </source>
</evidence>
<dbReference type="Gramene" id="TuG1812U0000036500.01.T01">
    <property type="protein sequence ID" value="TuG1812U0000036500.01.T01"/>
    <property type="gene ID" value="TuG1812U0000036500.01"/>
</dbReference>
<feature type="compositionally biased region" description="Basic residues" evidence="1">
    <location>
        <begin position="13"/>
        <end position="23"/>
    </location>
</feature>
<sequence length="211" mass="23052">PVIRRSLTLSAVQKKKTAAHHARTTFAHSSSSSQQTPAVRHSTDGPPPAPILPPPPTPFAARRSNHPPQPLSLAGGFPWPCPVLSSLDLIETTAREWRLACGRRHPWSGGGCPRERRMTTSWRAAGQGGPRPSGRQLRVGGRGGQHRLRGRGAPGGQAAPDSDRADRRLVPGANGQRGLRQRPTRSRVRSLSRTPRNLFLLRGWLKREYGQ</sequence>
<evidence type="ECO:0000256" key="1">
    <source>
        <dbReference type="SAM" id="MobiDB-lite"/>
    </source>
</evidence>
<organism evidence="2 3">
    <name type="scientific">Triticum urartu</name>
    <name type="common">Red wild einkorn</name>
    <name type="synonym">Crithodium urartu</name>
    <dbReference type="NCBI Taxonomy" id="4572"/>
    <lineage>
        <taxon>Eukaryota</taxon>
        <taxon>Viridiplantae</taxon>
        <taxon>Streptophyta</taxon>
        <taxon>Embryophyta</taxon>
        <taxon>Tracheophyta</taxon>
        <taxon>Spermatophyta</taxon>
        <taxon>Magnoliopsida</taxon>
        <taxon>Liliopsida</taxon>
        <taxon>Poales</taxon>
        <taxon>Poaceae</taxon>
        <taxon>BOP clade</taxon>
        <taxon>Pooideae</taxon>
        <taxon>Triticodae</taxon>
        <taxon>Triticeae</taxon>
        <taxon>Triticinae</taxon>
        <taxon>Triticum</taxon>
    </lineage>
</organism>
<feature type="region of interest" description="Disordered" evidence="1">
    <location>
        <begin position="111"/>
        <end position="191"/>
    </location>
</feature>